<dbReference type="InterPro" id="IPR002403">
    <property type="entry name" value="Cyt_P450_E_grp-IV"/>
</dbReference>
<dbReference type="PANTHER" id="PTHR24304:SF2">
    <property type="entry name" value="24-HYDROXYCHOLESTEROL 7-ALPHA-HYDROXYLASE"/>
    <property type="match status" value="1"/>
</dbReference>
<dbReference type="GO" id="GO:0004497">
    <property type="term" value="F:monooxygenase activity"/>
    <property type="evidence" value="ECO:0007669"/>
    <property type="project" value="InterPro"/>
</dbReference>
<evidence type="ECO:0000256" key="7">
    <source>
        <dbReference type="SAM" id="Phobius"/>
    </source>
</evidence>
<dbReference type="InterPro" id="IPR050529">
    <property type="entry name" value="CYP450_sterol_14alpha_dmase"/>
</dbReference>
<dbReference type="InterPro" id="IPR036396">
    <property type="entry name" value="Cyt_P450_sf"/>
</dbReference>
<dbReference type="GO" id="GO:0016705">
    <property type="term" value="F:oxidoreductase activity, acting on paired donors, with incorporation or reduction of molecular oxygen"/>
    <property type="evidence" value="ECO:0007669"/>
    <property type="project" value="InterPro"/>
</dbReference>
<evidence type="ECO:0000256" key="5">
    <source>
        <dbReference type="ARBA" id="ARBA00023004"/>
    </source>
</evidence>
<dbReference type="Gene3D" id="1.10.630.10">
    <property type="entry name" value="Cytochrome P450"/>
    <property type="match status" value="1"/>
</dbReference>
<keyword evidence="7" id="KW-1133">Transmembrane helix</keyword>
<dbReference type="AlphaFoldDB" id="A0A139ARV7"/>
<organism evidence="8 9">
    <name type="scientific">Gonapodya prolifera (strain JEL478)</name>
    <name type="common">Monoblepharis prolifera</name>
    <dbReference type="NCBI Taxonomy" id="1344416"/>
    <lineage>
        <taxon>Eukaryota</taxon>
        <taxon>Fungi</taxon>
        <taxon>Fungi incertae sedis</taxon>
        <taxon>Chytridiomycota</taxon>
        <taxon>Chytridiomycota incertae sedis</taxon>
        <taxon>Monoblepharidomycetes</taxon>
        <taxon>Monoblepharidales</taxon>
        <taxon>Gonapodyaceae</taxon>
        <taxon>Gonapodya</taxon>
    </lineage>
</organism>
<dbReference type="GO" id="GO:0005506">
    <property type="term" value="F:iron ion binding"/>
    <property type="evidence" value="ECO:0007669"/>
    <property type="project" value="InterPro"/>
</dbReference>
<keyword evidence="4 6" id="KW-0479">Metal-binding</keyword>
<dbReference type="InterPro" id="IPR001128">
    <property type="entry name" value="Cyt_P450"/>
</dbReference>
<proteinExistence type="inferred from homology"/>
<dbReference type="STRING" id="1344416.A0A139ARV7"/>
<feature type="binding site" description="axial binding residue" evidence="6">
    <location>
        <position position="446"/>
    </location>
    <ligand>
        <name>heme</name>
        <dbReference type="ChEBI" id="CHEBI:30413"/>
    </ligand>
    <ligandPart>
        <name>Fe</name>
        <dbReference type="ChEBI" id="CHEBI:18248"/>
    </ligandPart>
</feature>
<dbReference type="OrthoDB" id="1470350at2759"/>
<dbReference type="PRINTS" id="PR00465">
    <property type="entry name" value="EP450IV"/>
</dbReference>
<evidence type="ECO:0000256" key="2">
    <source>
        <dbReference type="ARBA" id="ARBA00010617"/>
    </source>
</evidence>
<feature type="transmembrane region" description="Helical" evidence="7">
    <location>
        <begin position="269"/>
        <end position="292"/>
    </location>
</feature>
<comment type="similarity">
    <text evidence="2">Belongs to the cytochrome P450 family.</text>
</comment>
<sequence length="503" mass="56292">MDFSSPTAIPAAVAAGAIAFFFLWGLLFASPKGKRDPPNVSLVHFVRLLLRDHRTVFIEINKHYGPVAVIKIPLLGKIYLMLGSQVVNAFHRTKALNFMKAVSKLTGHFTPDPQAPSGTPEIAMIVNRMLADPFVPSHIADEVKTMTQRDGWAKGGEVVDVFSDCYDLVMAINLRCLCDVAAQSKTGMELKALVMKTDIERLMQQLGTHLNRAKAVREVQDVYKRMKAILQELYDEKSAATTKSSNDYLVWIFDRVAAQGVDDPMQRTLFLLWGFLFAAQLNTYANLAWLLVRIAHDPKLAARLMDEQRDVLAQYKGTDFRDAIPTVDELNRMSLLERVMFENIRLTAPGVAFRVLDEDFSFNDCDIPAGSMVGYSHPSLHLDESIYGANAKEFDPDRKVQFMQLDGKIGLPSAGADTAKEPVHMTEGSLHTNYNVAVFGLGRHPCVGAKFAIMETKIAISLIIRRYNLLLKDDVFPKVSMTQFQGIYRPTNKVGLCLKERVY</sequence>
<evidence type="ECO:0000256" key="4">
    <source>
        <dbReference type="ARBA" id="ARBA00022723"/>
    </source>
</evidence>
<keyword evidence="3 6" id="KW-0349">Heme</keyword>
<evidence type="ECO:0000256" key="6">
    <source>
        <dbReference type="PIRSR" id="PIRSR602403-1"/>
    </source>
</evidence>
<evidence type="ECO:0000256" key="3">
    <source>
        <dbReference type="ARBA" id="ARBA00022617"/>
    </source>
</evidence>
<keyword evidence="5 6" id="KW-0408">Iron</keyword>
<dbReference type="EMBL" id="KQ965738">
    <property type="protein sequence ID" value="KXS19449.1"/>
    <property type="molecule type" value="Genomic_DNA"/>
</dbReference>
<evidence type="ECO:0000256" key="1">
    <source>
        <dbReference type="ARBA" id="ARBA00001971"/>
    </source>
</evidence>
<evidence type="ECO:0000313" key="9">
    <source>
        <dbReference type="Proteomes" id="UP000070544"/>
    </source>
</evidence>
<gene>
    <name evidence="8" type="ORF">M427DRAFT_52891</name>
</gene>
<keyword evidence="7" id="KW-0472">Membrane</keyword>
<name>A0A139ARV7_GONPJ</name>
<dbReference type="GO" id="GO:0020037">
    <property type="term" value="F:heme binding"/>
    <property type="evidence" value="ECO:0007669"/>
    <property type="project" value="InterPro"/>
</dbReference>
<accession>A0A139ARV7</accession>
<reference evidence="8 9" key="1">
    <citation type="journal article" date="2015" name="Genome Biol. Evol.">
        <title>Phylogenomic analyses indicate that early fungi evolved digesting cell walls of algal ancestors of land plants.</title>
        <authorList>
            <person name="Chang Y."/>
            <person name="Wang S."/>
            <person name="Sekimoto S."/>
            <person name="Aerts A.L."/>
            <person name="Choi C."/>
            <person name="Clum A."/>
            <person name="LaButti K.M."/>
            <person name="Lindquist E.A."/>
            <person name="Yee Ngan C."/>
            <person name="Ohm R.A."/>
            <person name="Salamov A.A."/>
            <person name="Grigoriev I.V."/>
            <person name="Spatafora J.W."/>
            <person name="Berbee M.L."/>
        </authorList>
    </citation>
    <scope>NUCLEOTIDE SEQUENCE [LARGE SCALE GENOMIC DNA]</scope>
    <source>
        <strain evidence="8 9">JEL478</strain>
    </source>
</reference>
<feature type="transmembrane region" description="Helical" evidence="7">
    <location>
        <begin position="6"/>
        <end position="29"/>
    </location>
</feature>
<dbReference type="PANTHER" id="PTHR24304">
    <property type="entry name" value="CYTOCHROME P450 FAMILY 7"/>
    <property type="match status" value="1"/>
</dbReference>
<comment type="cofactor">
    <cofactor evidence="1 6">
        <name>heme</name>
        <dbReference type="ChEBI" id="CHEBI:30413"/>
    </cofactor>
</comment>
<dbReference type="Pfam" id="PF00067">
    <property type="entry name" value="p450"/>
    <property type="match status" value="1"/>
</dbReference>
<dbReference type="Proteomes" id="UP000070544">
    <property type="component" value="Unassembled WGS sequence"/>
</dbReference>
<protein>
    <submittedName>
        <fullName evidence="8">Cytochrome P450</fullName>
    </submittedName>
</protein>
<dbReference type="SUPFAM" id="SSF48264">
    <property type="entry name" value="Cytochrome P450"/>
    <property type="match status" value="1"/>
</dbReference>
<keyword evidence="9" id="KW-1185">Reference proteome</keyword>
<evidence type="ECO:0000313" key="8">
    <source>
        <dbReference type="EMBL" id="KXS19449.1"/>
    </source>
</evidence>
<dbReference type="CDD" id="cd00302">
    <property type="entry name" value="cytochrome_P450"/>
    <property type="match status" value="1"/>
</dbReference>
<keyword evidence="7" id="KW-0812">Transmembrane</keyword>